<dbReference type="Proteomes" id="UP000011761">
    <property type="component" value="Unassembled WGS sequence"/>
</dbReference>
<gene>
    <name evidence="1" type="ORF">BAUCODRAFT_444734</name>
</gene>
<protein>
    <submittedName>
        <fullName evidence="1">Uncharacterized protein</fullName>
    </submittedName>
</protein>
<dbReference type="KEGG" id="bcom:BAUCODRAFT_444734"/>
<dbReference type="AlphaFoldDB" id="M2NDD9"/>
<dbReference type="EMBL" id="KB445554">
    <property type="protein sequence ID" value="EMC97239.1"/>
    <property type="molecule type" value="Genomic_DNA"/>
</dbReference>
<dbReference type="OrthoDB" id="3945549at2759"/>
<name>M2NDD9_BAUPA</name>
<proteinExistence type="predicted"/>
<organism evidence="1 2">
    <name type="scientific">Baudoinia panamericana (strain UAMH 10762)</name>
    <name type="common">Angels' share fungus</name>
    <name type="synonym">Baudoinia compniacensis (strain UAMH 10762)</name>
    <dbReference type="NCBI Taxonomy" id="717646"/>
    <lineage>
        <taxon>Eukaryota</taxon>
        <taxon>Fungi</taxon>
        <taxon>Dikarya</taxon>
        <taxon>Ascomycota</taxon>
        <taxon>Pezizomycotina</taxon>
        <taxon>Dothideomycetes</taxon>
        <taxon>Dothideomycetidae</taxon>
        <taxon>Mycosphaerellales</taxon>
        <taxon>Teratosphaeriaceae</taxon>
        <taxon>Baudoinia</taxon>
    </lineage>
</organism>
<dbReference type="HOGENOM" id="CLU_1686238_0_0_1"/>
<dbReference type="RefSeq" id="XP_007675719.1">
    <property type="nucleotide sequence ID" value="XM_007677529.1"/>
</dbReference>
<dbReference type="GeneID" id="19114394"/>
<keyword evidence="2" id="KW-1185">Reference proteome</keyword>
<accession>M2NDD9</accession>
<evidence type="ECO:0000313" key="1">
    <source>
        <dbReference type="EMBL" id="EMC97239.1"/>
    </source>
</evidence>
<sequence>MKQRLACLVLVELRDLIGRPSVETTAAILCSTGILAASFDHAVKTTSTMIDAGHRYINMEKNIARGLALVVGTNLREYCWIKYKSGPVFDAIKTRLQQDDIAALALTYHYLQERITRAEIDRLYQSFVAQDTAWPQTEMLLSPLPLFHEGARDLFG</sequence>
<evidence type="ECO:0000313" key="2">
    <source>
        <dbReference type="Proteomes" id="UP000011761"/>
    </source>
</evidence>
<reference evidence="1 2" key="1">
    <citation type="journal article" date="2012" name="PLoS Pathog.">
        <title>Diverse lifestyles and strategies of plant pathogenesis encoded in the genomes of eighteen Dothideomycetes fungi.</title>
        <authorList>
            <person name="Ohm R.A."/>
            <person name="Feau N."/>
            <person name="Henrissat B."/>
            <person name="Schoch C.L."/>
            <person name="Horwitz B.A."/>
            <person name="Barry K.W."/>
            <person name="Condon B.J."/>
            <person name="Copeland A.C."/>
            <person name="Dhillon B."/>
            <person name="Glaser F."/>
            <person name="Hesse C.N."/>
            <person name="Kosti I."/>
            <person name="LaButti K."/>
            <person name="Lindquist E.A."/>
            <person name="Lucas S."/>
            <person name="Salamov A.A."/>
            <person name="Bradshaw R.E."/>
            <person name="Ciuffetti L."/>
            <person name="Hamelin R.C."/>
            <person name="Kema G.H.J."/>
            <person name="Lawrence C."/>
            <person name="Scott J.A."/>
            <person name="Spatafora J.W."/>
            <person name="Turgeon B.G."/>
            <person name="de Wit P.J.G.M."/>
            <person name="Zhong S."/>
            <person name="Goodwin S.B."/>
            <person name="Grigoriev I.V."/>
        </authorList>
    </citation>
    <scope>NUCLEOTIDE SEQUENCE [LARGE SCALE GENOMIC DNA]</scope>
    <source>
        <strain evidence="1 2">UAMH 10762</strain>
    </source>
</reference>